<dbReference type="EMBL" id="WQMT02000005">
    <property type="protein sequence ID" value="KAG9223340.1"/>
    <property type="molecule type" value="Genomic_DNA"/>
</dbReference>
<proteinExistence type="predicted"/>
<comment type="caution">
    <text evidence="1">The sequence shown here is derived from an EMBL/GenBank/DDBJ whole genome shotgun (WGS) entry which is preliminary data.</text>
</comment>
<dbReference type="Proteomes" id="UP000824881">
    <property type="component" value="Unassembled WGS sequence"/>
</dbReference>
<reference evidence="1 2" key="1">
    <citation type="journal article" date="2021" name="Appl. Environ. Microbiol.">
        <title>Genetic linkage and physical mapping for an oyster mushroom Pleurotus cornucopiae and QTL analysis for the trait cap color.</title>
        <authorList>
            <person name="Zhang Y."/>
            <person name="Gao W."/>
            <person name="Sonnenberg A."/>
            <person name="Chen Q."/>
            <person name="Zhang J."/>
            <person name="Huang C."/>
        </authorList>
    </citation>
    <scope>NUCLEOTIDE SEQUENCE [LARGE SCALE GENOMIC DNA]</scope>
    <source>
        <strain evidence="1">CCMSSC00406</strain>
    </source>
</reference>
<name>A0ACB7IYU5_PLECO</name>
<evidence type="ECO:0000313" key="2">
    <source>
        <dbReference type="Proteomes" id="UP000824881"/>
    </source>
</evidence>
<protein>
    <submittedName>
        <fullName evidence="1">Uncharacterized protein</fullName>
    </submittedName>
</protein>
<evidence type="ECO:0000313" key="1">
    <source>
        <dbReference type="EMBL" id="KAG9223340.1"/>
    </source>
</evidence>
<sequence>MDYYQSIDQQISQFCEKIREKPSWPFKVLDESKELAIKWAMEAQLLASEDEMKDDGLPVVQAIHDLKAEARRIITLDYELRFEVQEPLQEGVSFDKIDHDVTNALKFARESKYYIAQPQLKEKVGVFVTDDLVPASLQSELLRSLGVLAQKEPKDMHPGSGGKVQDLIHPSLYPYKGAISPVHPGVTLPRLDNGVFKTKQSTFTDYTFESRYAWVPSVFHISEDGLDVSVKSYINGLGPRERHPDLYRLIEKVFLVVLPQLERTREWKYEYEMTPAEARWVDRTDARGGTTRENWLKLLDAQHTEKEAQEEAEAKRGADFAEQQARELGRISEFHSLDCSAAAVPEKYRGKDLKVIVKAANYILKPGQEYVGTWHMEGMPHEQIAASAIYYYQADPEIHDQGLSFQRRRDVDADFPSNELYTHDDFNIDFTEEGDKGSDEEDEDEDEDADDPEPEHDYPSDWEYTEYNGERQPRSTSELPIFTELGTVPATGVVTKSNHPTGRIITFPNWIQHKVGGISHSVSDPAAPPATRRILCFFLVDENQTDPDDNDTAFYHSYTTSGLAEMNVLSSSDVPWQARPCNIATLHLLLSGAWKCLVGKEIPAELRSYIVTAAIEGTITREEAERWRRELMMDRKIKATDFRETRFWDGSYSLCEH</sequence>
<gene>
    <name evidence="1" type="ORF">CCMSSC00406_0008944</name>
</gene>
<accession>A0ACB7IYU5</accession>
<keyword evidence="2" id="KW-1185">Reference proteome</keyword>
<organism evidence="1 2">
    <name type="scientific">Pleurotus cornucopiae</name>
    <name type="common">Cornucopia mushroom</name>
    <dbReference type="NCBI Taxonomy" id="5321"/>
    <lineage>
        <taxon>Eukaryota</taxon>
        <taxon>Fungi</taxon>
        <taxon>Dikarya</taxon>
        <taxon>Basidiomycota</taxon>
        <taxon>Agaricomycotina</taxon>
        <taxon>Agaricomycetes</taxon>
        <taxon>Agaricomycetidae</taxon>
        <taxon>Agaricales</taxon>
        <taxon>Pleurotineae</taxon>
        <taxon>Pleurotaceae</taxon>
        <taxon>Pleurotus</taxon>
    </lineage>
</organism>